<dbReference type="RefSeq" id="WP_008175462.1">
    <property type="nucleotide sequence ID" value="NZ_BJOM01000013.1"/>
</dbReference>
<name>A0A1H9FC18_9BACI</name>
<organism evidence="1 2">
    <name type="scientific">Lysinibacillus fusiformis</name>
    <dbReference type="NCBI Taxonomy" id="28031"/>
    <lineage>
        <taxon>Bacteria</taxon>
        <taxon>Bacillati</taxon>
        <taxon>Bacillota</taxon>
        <taxon>Bacilli</taxon>
        <taxon>Bacillales</taxon>
        <taxon>Bacillaceae</taxon>
        <taxon>Lysinibacillus</taxon>
    </lineage>
</organism>
<sequence>MKLRVLGIGTLALGLLTGGYSFSSLASSNDENEKGEQLIEAEMKVLKPGEIEDISKGKLEMNKKVIDEEGKVKSNVKTFEPGEMPEVPEDAVMMKKTVTDSEKEEK</sequence>
<dbReference type="AlphaFoldDB" id="A0A1H9FC18"/>
<dbReference type="EMBL" id="FOEL01000004">
    <property type="protein sequence ID" value="SEQ35491.1"/>
    <property type="molecule type" value="Genomic_DNA"/>
</dbReference>
<gene>
    <name evidence="1" type="ORF">SAMN02787113_01562</name>
</gene>
<comment type="caution">
    <text evidence="1">The sequence shown here is derived from an EMBL/GenBank/DDBJ whole genome shotgun (WGS) entry which is preliminary data.</text>
</comment>
<reference evidence="1 2" key="1">
    <citation type="submission" date="2016-10" db="EMBL/GenBank/DDBJ databases">
        <authorList>
            <person name="Varghese N."/>
            <person name="Submissions S."/>
        </authorList>
    </citation>
    <scope>NUCLEOTIDE SEQUENCE [LARGE SCALE GENOMIC DNA]</scope>
    <source>
        <strain evidence="1 2">TC-13</strain>
    </source>
</reference>
<protein>
    <submittedName>
        <fullName evidence="1">Uncharacterized protein</fullName>
    </submittedName>
</protein>
<dbReference type="Proteomes" id="UP000199410">
    <property type="component" value="Unassembled WGS sequence"/>
</dbReference>
<proteinExistence type="predicted"/>
<accession>A0A1H9FC18</accession>
<evidence type="ECO:0000313" key="2">
    <source>
        <dbReference type="Proteomes" id="UP000199410"/>
    </source>
</evidence>
<evidence type="ECO:0000313" key="1">
    <source>
        <dbReference type="EMBL" id="SEQ35491.1"/>
    </source>
</evidence>